<dbReference type="PANTHER" id="PTHR42756:SF1">
    <property type="entry name" value="TRANSCRIPTIONAL REPRESSOR OF EMRAB OPERON"/>
    <property type="match status" value="1"/>
</dbReference>
<dbReference type="PANTHER" id="PTHR42756">
    <property type="entry name" value="TRANSCRIPTIONAL REGULATOR, MARR"/>
    <property type="match status" value="1"/>
</dbReference>
<dbReference type="Gene3D" id="1.10.10.10">
    <property type="entry name" value="Winged helix-like DNA-binding domain superfamily/Winged helix DNA-binding domain"/>
    <property type="match status" value="1"/>
</dbReference>
<dbReference type="Pfam" id="PF01047">
    <property type="entry name" value="MarR"/>
    <property type="match status" value="1"/>
</dbReference>
<evidence type="ECO:0000256" key="1">
    <source>
        <dbReference type="ARBA" id="ARBA00023015"/>
    </source>
</evidence>
<dbReference type="EMBL" id="CP124685">
    <property type="protein sequence ID" value="WGX75194.1"/>
    <property type="molecule type" value="Genomic_DNA"/>
</dbReference>
<dbReference type="Proteomes" id="UP001239169">
    <property type="component" value="Chromosome"/>
</dbReference>
<gene>
    <name evidence="5" type="ORF">QJS64_14130</name>
</gene>
<keyword evidence="6" id="KW-1185">Reference proteome</keyword>
<dbReference type="InterPro" id="IPR036390">
    <property type="entry name" value="WH_DNA-bd_sf"/>
</dbReference>
<dbReference type="PRINTS" id="PR00598">
    <property type="entry name" value="HTHMARR"/>
</dbReference>
<dbReference type="PROSITE" id="PS01117">
    <property type="entry name" value="HTH_MARR_1"/>
    <property type="match status" value="1"/>
</dbReference>
<evidence type="ECO:0000259" key="4">
    <source>
        <dbReference type="PROSITE" id="PS50995"/>
    </source>
</evidence>
<protein>
    <submittedName>
        <fullName evidence="5">MarR family transcriptional regulator</fullName>
    </submittedName>
</protein>
<proteinExistence type="predicted"/>
<feature type="domain" description="HTH marR-type" evidence="4">
    <location>
        <begin position="9"/>
        <end position="144"/>
    </location>
</feature>
<dbReference type="SUPFAM" id="SSF46785">
    <property type="entry name" value="Winged helix' DNA-binding domain"/>
    <property type="match status" value="1"/>
</dbReference>
<evidence type="ECO:0000256" key="3">
    <source>
        <dbReference type="ARBA" id="ARBA00023163"/>
    </source>
</evidence>
<accession>A0ABY8R0X3</accession>
<organism evidence="5 6">
    <name type="scientific">Paraclostridium bifermentans</name>
    <name type="common">Clostridium bifermentans</name>
    <dbReference type="NCBI Taxonomy" id="1490"/>
    <lineage>
        <taxon>Bacteria</taxon>
        <taxon>Bacillati</taxon>
        <taxon>Bacillota</taxon>
        <taxon>Clostridia</taxon>
        <taxon>Peptostreptococcales</taxon>
        <taxon>Peptostreptococcaceae</taxon>
        <taxon>Paraclostridium</taxon>
    </lineage>
</organism>
<keyword evidence="1" id="KW-0805">Transcription regulation</keyword>
<sequence>MKGEIILETNNILDLIRSIALFRKNYTNYVSSNLNNFDITLSEFSYLKEVVNFNGIAQDELIRNLCIDKAAATRIAQSLEKKDLIKRIRNESNKRFFNVFLTEKGLEYIDIINKILNDFHNKAFDKNNLDSIENLKSILKQCNSKF</sequence>
<keyword evidence="2" id="KW-0238">DNA-binding</keyword>
<dbReference type="InterPro" id="IPR000835">
    <property type="entry name" value="HTH_MarR-typ"/>
</dbReference>
<dbReference type="InterPro" id="IPR036388">
    <property type="entry name" value="WH-like_DNA-bd_sf"/>
</dbReference>
<evidence type="ECO:0000313" key="6">
    <source>
        <dbReference type="Proteomes" id="UP001239169"/>
    </source>
</evidence>
<dbReference type="SMART" id="SM00347">
    <property type="entry name" value="HTH_MARR"/>
    <property type="match status" value="1"/>
</dbReference>
<evidence type="ECO:0000256" key="2">
    <source>
        <dbReference type="ARBA" id="ARBA00023125"/>
    </source>
</evidence>
<evidence type="ECO:0000313" key="5">
    <source>
        <dbReference type="EMBL" id="WGX75194.1"/>
    </source>
</evidence>
<keyword evidence="3" id="KW-0804">Transcription</keyword>
<dbReference type="PROSITE" id="PS50995">
    <property type="entry name" value="HTH_MARR_2"/>
    <property type="match status" value="1"/>
</dbReference>
<name>A0ABY8R0X3_PARBF</name>
<dbReference type="InterPro" id="IPR023187">
    <property type="entry name" value="Tscrpt_reg_MarR-type_CS"/>
</dbReference>
<reference evidence="5 6" key="1">
    <citation type="submission" date="2023-04" db="EMBL/GenBank/DDBJ databases">
        <title>Bacteria Genome Submission.</title>
        <authorList>
            <person name="Isaac P."/>
        </authorList>
    </citation>
    <scope>NUCLEOTIDE SEQUENCE [LARGE SCALE GENOMIC DNA]</scope>
    <source>
        <strain evidence="5 6">SampleS7P1</strain>
    </source>
</reference>